<comment type="caution">
    <text evidence="3">The sequence shown here is derived from an EMBL/GenBank/DDBJ whole genome shotgun (WGS) entry which is preliminary data.</text>
</comment>
<accession>A0A438I3P2</accession>
<dbReference type="AlphaFoldDB" id="A0A438I3P2"/>
<dbReference type="EMBL" id="QGNW01000147">
    <property type="protein sequence ID" value="RVW91325.1"/>
    <property type="molecule type" value="Genomic_DNA"/>
</dbReference>
<dbReference type="Proteomes" id="UP000288805">
    <property type="component" value="Unassembled WGS sequence"/>
</dbReference>
<proteinExistence type="predicted"/>
<protein>
    <recommendedName>
        <fullName evidence="2">Reverse transcriptase zinc-binding domain-containing protein</fullName>
    </recommendedName>
</protein>
<sequence>MLSLNRNLNHCCCPNKAVVLEPTFPLLFEVFKGYFQQCSSSSFLGLEKLNSDRPSLEEDSVMWRRGRNGQFRVKEAYRLLANPNDIVFPSRCIWVERVPTKVAFFAWEATWEKVLILDRLQIRGGVEVCCADEGGKPFRKDWVEGGRNYKILSSKSRSLGVSPALKSMDEPFAISKQVEEESGDLSCLEVRMGDRASGKVVGQVSNEGSLNSGKGELETNPSISTSRGGEVEDKVAGPYGCFLVAKGLQSKLGLVEEVEASRLSLVKAYGTFVELGLGCSKESQSLMRLWLSKPTCSKGRDCSVALGNELRGGDEFGRDADAVRGHLRMVLQDGLAMVFLENPSSKLESNAISESEDLQISIGLLELKRKLSPCEKNGGKIGGRTLSQGWKKKQSSTFQFDSELRRLNCLISYEGGILVFWDNMVLELLDMECGGFSISYCFRNCEDGFVWIFTGACKLVLRGRKRIFGKSWELSKTYGKTCDHCPIVLGGGGIKKGKISFRFENMWLKTDGFKDLIRNWCTGHVVYGSSRHCLAVKLKALKDSKKRVPPLLVKEVEARKVALDEYKKWA</sequence>
<evidence type="ECO:0000259" key="2">
    <source>
        <dbReference type="Pfam" id="PF13966"/>
    </source>
</evidence>
<organism evidence="3 4">
    <name type="scientific">Vitis vinifera</name>
    <name type="common">Grape</name>
    <dbReference type="NCBI Taxonomy" id="29760"/>
    <lineage>
        <taxon>Eukaryota</taxon>
        <taxon>Viridiplantae</taxon>
        <taxon>Streptophyta</taxon>
        <taxon>Embryophyta</taxon>
        <taxon>Tracheophyta</taxon>
        <taxon>Spermatophyta</taxon>
        <taxon>Magnoliopsida</taxon>
        <taxon>eudicotyledons</taxon>
        <taxon>Gunneridae</taxon>
        <taxon>Pentapetalae</taxon>
        <taxon>rosids</taxon>
        <taxon>Vitales</taxon>
        <taxon>Vitaceae</taxon>
        <taxon>Viteae</taxon>
        <taxon>Vitis</taxon>
    </lineage>
</organism>
<feature type="compositionally biased region" description="Polar residues" evidence="1">
    <location>
        <begin position="203"/>
        <end position="212"/>
    </location>
</feature>
<feature type="region of interest" description="Disordered" evidence="1">
    <location>
        <begin position="199"/>
        <end position="231"/>
    </location>
</feature>
<evidence type="ECO:0000313" key="4">
    <source>
        <dbReference type="Proteomes" id="UP000288805"/>
    </source>
</evidence>
<name>A0A438I3P2_VITVI</name>
<evidence type="ECO:0000256" key="1">
    <source>
        <dbReference type="SAM" id="MobiDB-lite"/>
    </source>
</evidence>
<feature type="domain" description="Reverse transcriptase zinc-binding" evidence="2">
    <location>
        <begin position="71"/>
        <end position="125"/>
    </location>
</feature>
<evidence type="ECO:0000313" key="3">
    <source>
        <dbReference type="EMBL" id="RVW91325.1"/>
    </source>
</evidence>
<dbReference type="Pfam" id="PF13966">
    <property type="entry name" value="zf-RVT"/>
    <property type="match status" value="1"/>
</dbReference>
<dbReference type="InterPro" id="IPR026960">
    <property type="entry name" value="RVT-Znf"/>
</dbReference>
<reference evidence="3 4" key="1">
    <citation type="journal article" date="2018" name="PLoS Genet.">
        <title>Population sequencing reveals clonal diversity and ancestral inbreeding in the grapevine cultivar Chardonnay.</title>
        <authorList>
            <person name="Roach M.J."/>
            <person name="Johnson D.L."/>
            <person name="Bohlmann J."/>
            <person name="van Vuuren H.J."/>
            <person name="Jones S.J."/>
            <person name="Pretorius I.S."/>
            <person name="Schmidt S.A."/>
            <person name="Borneman A.R."/>
        </authorList>
    </citation>
    <scope>NUCLEOTIDE SEQUENCE [LARGE SCALE GENOMIC DNA]</scope>
    <source>
        <strain evidence="4">cv. Chardonnay</strain>
        <tissue evidence="3">Leaf</tissue>
    </source>
</reference>
<gene>
    <name evidence="3" type="ORF">CK203_035383</name>
</gene>